<dbReference type="RefSeq" id="WP_209946969.1">
    <property type="nucleotide sequence ID" value="NZ_JAGGJU010000010.1"/>
</dbReference>
<gene>
    <name evidence="1" type="ORF">J2Z17_003575</name>
</gene>
<keyword evidence="2" id="KW-1185">Reference proteome</keyword>
<organism evidence="1 2">
    <name type="scientific">Rhizobium halophytocola</name>
    <dbReference type="NCBI Taxonomy" id="735519"/>
    <lineage>
        <taxon>Bacteria</taxon>
        <taxon>Pseudomonadati</taxon>
        <taxon>Pseudomonadota</taxon>
        <taxon>Alphaproteobacteria</taxon>
        <taxon>Hyphomicrobiales</taxon>
        <taxon>Rhizobiaceae</taxon>
        <taxon>Rhizobium/Agrobacterium group</taxon>
        <taxon>Rhizobium</taxon>
    </lineage>
</organism>
<proteinExistence type="predicted"/>
<reference evidence="1 2" key="1">
    <citation type="submission" date="2021-03" db="EMBL/GenBank/DDBJ databases">
        <title>Genomic Encyclopedia of Type Strains, Phase IV (KMG-IV): sequencing the most valuable type-strain genomes for metagenomic binning, comparative biology and taxonomic classification.</title>
        <authorList>
            <person name="Goeker M."/>
        </authorList>
    </citation>
    <scope>NUCLEOTIDE SEQUENCE [LARGE SCALE GENOMIC DNA]</scope>
    <source>
        <strain evidence="1 2">DSM 21600</strain>
    </source>
</reference>
<comment type="caution">
    <text evidence="1">The sequence shown here is derived from an EMBL/GenBank/DDBJ whole genome shotgun (WGS) entry which is preliminary data.</text>
</comment>
<name>A0ABS4E2E5_9HYPH</name>
<accession>A0ABS4E2E5</accession>
<dbReference type="EMBL" id="JAGGJU010000010">
    <property type="protein sequence ID" value="MBP1852120.1"/>
    <property type="molecule type" value="Genomic_DNA"/>
</dbReference>
<evidence type="ECO:0000313" key="1">
    <source>
        <dbReference type="EMBL" id="MBP1852120.1"/>
    </source>
</evidence>
<protein>
    <submittedName>
        <fullName evidence="1">Uncharacterized protein</fullName>
    </submittedName>
</protein>
<evidence type="ECO:0000313" key="2">
    <source>
        <dbReference type="Proteomes" id="UP000759443"/>
    </source>
</evidence>
<sequence length="69" mass="7205">MAKLTHLTADTAVEYTIRDGVTVINGAKVRPGAKTIRLTAKQAAYDLGLGRLALADKAPVKAVKADDGN</sequence>
<dbReference type="Proteomes" id="UP000759443">
    <property type="component" value="Unassembled WGS sequence"/>
</dbReference>